<evidence type="ECO:0000256" key="4">
    <source>
        <dbReference type="ARBA" id="ARBA00022741"/>
    </source>
</evidence>
<feature type="domain" description="Protein kinase" evidence="9">
    <location>
        <begin position="46"/>
        <end position="305"/>
    </location>
</feature>
<organism evidence="10 11">
    <name type="scientific">Dictyobacter alpinus</name>
    <dbReference type="NCBI Taxonomy" id="2014873"/>
    <lineage>
        <taxon>Bacteria</taxon>
        <taxon>Bacillati</taxon>
        <taxon>Chloroflexota</taxon>
        <taxon>Ktedonobacteria</taxon>
        <taxon>Ktedonobacterales</taxon>
        <taxon>Dictyobacteraceae</taxon>
        <taxon>Dictyobacter</taxon>
    </lineage>
</organism>
<dbReference type="Pfam" id="PF00069">
    <property type="entry name" value="Pkinase"/>
    <property type="match status" value="1"/>
</dbReference>
<dbReference type="RefSeq" id="WP_161982562.1">
    <property type="nucleotide sequence ID" value="NZ_BIFT01000002.1"/>
</dbReference>
<proteinExistence type="inferred from homology"/>
<dbReference type="CDD" id="cd14014">
    <property type="entry name" value="STKc_PknB_like"/>
    <property type="match status" value="1"/>
</dbReference>
<dbReference type="GO" id="GO:0005524">
    <property type="term" value="F:ATP binding"/>
    <property type="evidence" value="ECO:0007669"/>
    <property type="project" value="UniProtKB-UniRule"/>
</dbReference>
<keyword evidence="4 7" id="KW-0547">Nucleotide-binding</keyword>
<dbReference type="Gene3D" id="2.130.10.10">
    <property type="entry name" value="YVTN repeat-like/Quinoprotein amine dehydrogenase"/>
    <property type="match status" value="2"/>
</dbReference>
<gene>
    <name evidence="10" type="ORF">KDA_64570</name>
</gene>
<feature type="transmembrane region" description="Helical" evidence="8">
    <location>
        <begin position="362"/>
        <end position="380"/>
    </location>
</feature>
<dbReference type="InterPro" id="IPR050660">
    <property type="entry name" value="NEK_Ser/Thr_kinase"/>
</dbReference>
<dbReference type="PANTHER" id="PTHR43671:SF13">
    <property type="entry name" value="SERINE_THREONINE-PROTEIN KINASE NEK2"/>
    <property type="match status" value="1"/>
</dbReference>
<dbReference type="Pfam" id="PF12894">
    <property type="entry name" value="ANAPC4_WD40"/>
    <property type="match status" value="1"/>
</dbReference>
<reference evidence="11" key="1">
    <citation type="submission" date="2018-12" db="EMBL/GenBank/DDBJ databases">
        <title>Tengunoibacter tsumagoiensis gen. nov., sp. nov., Dictyobacter kobayashii sp. nov., D. alpinus sp. nov., and D. joshuensis sp. nov. and description of Dictyobacteraceae fam. nov. within the order Ktedonobacterales isolated from Tengu-no-mugimeshi.</title>
        <authorList>
            <person name="Wang C.M."/>
            <person name="Zheng Y."/>
            <person name="Sakai Y."/>
            <person name="Toyoda A."/>
            <person name="Minakuchi Y."/>
            <person name="Abe K."/>
            <person name="Yokota A."/>
            <person name="Yabe S."/>
        </authorList>
    </citation>
    <scope>NUCLEOTIDE SEQUENCE [LARGE SCALE GENOMIC DNA]</scope>
    <source>
        <strain evidence="11">Uno16</strain>
    </source>
</reference>
<dbReference type="SUPFAM" id="SSF56112">
    <property type="entry name" value="Protein kinase-like (PK-like)"/>
    <property type="match status" value="1"/>
</dbReference>
<keyword evidence="5" id="KW-0418">Kinase</keyword>
<accession>A0A402BHX4</accession>
<keyword evidence="8" id="KW-0812">Transmembrane</keyword>
<dbReference type="GO" id="GO:0004674">
    <property type="term" value="F:protein serine/threonine kinase activity"/>
    <property type="evidence" value="ECO:0007669"/>
    <property type="project" value="UniProtKB-EC"/>
</dbReference>
<evidence type="ECO:0000256" key="1">
    <source>
        <dbReference type="ARBA" id="ARBA00010886"/>
    </source>
</evidence>
<evidence type="ECO:0000256" key="3">
    <source>
        <dbReference type="ARBA" id="ARBA00022679"/>
    </source>
</evidence>
<evidence type="ECO:0000313" key="10">
    <source>
        <dbReference type="EMBL" id="GCE30973.1"/>
    </source>
</evidence>
<evidence type="ECO:0000313" key="11">
    <source>
        <dbReference type="Proteomes" id="UP000287171"/>
    </source>
</evidence>
<feature type="binding site" evidence="7">
    <location>
        <position position="77"/>
    </location>
    <ligand>
        <name>ATP</name>
        <dbReference type="ChEBI" id="CHEBI:30616"/>
    </ligand>
</feature>
<dbReference type="PROSITE" id="PS50011">
    <property type="entry name" value="PROTEIN_KINASE_DOM"/>
    <property type="match status" value="1"/>
</dbReference>
<keyword evidence="6 7" id="KW-0067">ATP-binding</keyword>
<evidence type="ECO:0000256" key="8">
    <source>
        <dbReference type="SAM" id="Phobius"/>
    </source>
</evidence>
<dbReference type="AlphaFoldDB" id="A0A402BHX4"/>
<dbReference type="InterPro" id="IPR024977">
    <property type="entry name" value="Apc4-like_WD40_dom"/>
</dbReference>
<dbReference type="EMBL" id="BIFT01000002">
    <property type="protein sequence ID" value="GCE30973.1"/>
    <property type="molecule type" value="Genomic_DNA"/>
</dbReference>
<protein>
    <recommendedName>
        <fullName evidence="2">non-specific serine/threonine protein kinase</fullName>
        <ecNumber evidence="2">2.7.11.1</ecNumber>
    </recommendedName>
</protein>
<evidence type="ECO:0000256" key="6">
    <source>
        <dbReference type="ARBA" id="ARBA00022840"/>
    </source>
</evidence>
<evidence type="ECO:0000256" key="2">
    <source>
        <dbReference type="ARBA" id="ARBA00012513"/>
    </source>
</evidence>
<name>A0A402BHX4_9CHLR</name>
<keyword evidence="11" id="KW-1185">Reference proteome</keyword>
<dbReference type="InterPro" id="IPR001680">
    <property type="entry name" value="WD40_rpt"/>
</dbReference>
<dbReference type="InterPro" id="IPR017441">
    <property type="entry name" value="Protein_kinase_ATP_BS"/>
</dbReference>
<dbReference type="InterPro" id="IPR011009">
    <property type="entry name" value="Kinase-like_dom_sf"/>
</dbReference>
<sequence length="719" mass="80050">MEQSILYCQKCGAANDLLAQQCFACKYDLHELLIDADEEILLQHRYRLLFQVGLGGFGAVYKAQDIQQQHKIVAIKKIMLRNLTMQETIEATDGFNREVSILSRLSHARLPRIYNHFTDQHNWYLVMDFIDGETLEAYLQRPEQPDATRLLTLTETLDIGIQLCSVLDYLHTHNPPIVFRDLKPGNIIRTPTGKLYLIDFGIARYFKPGQARDTLQFGSPGYAAPEQYGKAQTTTRADIYSLGAILHQLLTGIDPAENPFHFGPLRLYATTNLAALDQMLQKMVSIEVDQRPASIQVVQAELERLYAQHNPSSHQVRPPGTLSIAKPLATNTTTSSSTNGQQQMQRPAPARLLTRRHTIQRMLALGILIGGVGGVGGLVANQFHAPTHIPVKRFNILHTRKQQDQGGVNAVLYAPQGDYYASSNARGSVNIWNGQISDPVASMQVSPTSIMALSWSYDGKYLACVTKKEVYMMEVLRDTSKGDAIVKLLDPALVYSGQTQQSDTDTTTYTIAWAPKNYILAIVDTLQGTTHLLQFQPPTNQFIEIGHYTNTLINPKVKANNENHYLAWSPDGRQIVSITARNQIAFWNAQNTRIIHSWSPEVASTITMVAWQPGDVYQILVIMNNTFCFIDTNGNTKYSYTFSDSVTDLAYNSGFDGVFIALNNGDIYCWNPQLADPYLIKNGNDTLAALNSITLAPSTRSPVLTAALSDGNIITYTLG</sequence>
<dbReference type="EC" id="2.7.11.1" evidence="2"/>
<keyword evidence="3" id="KW-0808">Transferase</keyword>
<comment type="similarity">
    <text evidence="1">Belongs to the protein kinase superfamily. NEK Ser/Thr protein kinase family. NIMA subfamily.</text>
</comment>
<dbReference type="SMART" id="SM00320">
    <property type="entry name" value="WD40"/>
    <property type="match status" value="4"/>
</dbReference>
<dbReference type="Gene3D" id="1.10.510.10">
    <property type="entry name" value="Transferase(Phosphotransferase) domain 1"/>
    <property type="match status" value="1"/>
</dbReference>
<keyword evidence="8" id="KW-1133">Transmembrane helix</keyword>
<comment type="caution">
    <text evidence="10">The sequence shown here is derived from an EMBL/GenBank/DDBJ whole genome shotgun (WGS) entry which is preliminary data.</text>
</comment>
<evidence type="ECO:0000256" key="5">
    <source>
        <dbReference type="ARBA" id="ARBA00022777"/>
    </source>
</evidence>
<dbReference type="PANTHER" id="PTHR43671">
    <property type="entry name" value="SERINE/THREONINE-PROTEIN KINASE NEK"/>
    <property type="match status" value="1"/>
</dbReference>
<dbReference type="SMART" id="SM00220">
    <property type="entry name" value="S_TKc"/>
    <property type="match status" value="1"/>
</dbReference>
<keyword evidence="8" id="KW-0472">Membrane</keyword>
<evidence type="ECO:0000259" key="9">
    <source>
        <dbReference type="PROSITE" id="PS50011"/>
    </source>
</evidence>
<dbReference type="InterPro" id="IPR015943">
    <property type="entry name" value="WD40/YVTN_repeat-like_dom_sf"/>
</dbReference>
<dbReference type="SUPFAM" id="SSF50978">
    <property type="entry name" value="WD40 repeat-like"/>
    <property type="match status" value="1"/>
</dbReference>
<dbReference type="Proteomes" id="UP000287171">
    <property type="component" value="Unassembled WGS sequence"/>
</dbReference>
<dbReference type="PROSITE" id="PS00107">
    <property type="entry name" value="PROTEIN_KINASE_ATP"/>
    <property type="match status" value="1"/>
</dbReference>
<dbReference type="InterPro" id="IPR036322">
    <property type="entry name" value="WD40_repeat_dom_sf"/>
</dbReference>
<dbReference type="InterPro" id="IPR000719">
    <property type="entry name" value="Prot_kinase_dom"/>
</dbReference>
<evidence type="ECO:0000256" key="7">
    <source>
        <dbReference type="PROSITE-ProRule" id="PRU10141"/>
    </source>
</evidence>